<keyword evidence="4" id="KW-1185">Reference proteome</keyword>
<proteinExistence type="inferred from homology"/>
<protein>
    <submittedName>
        <fullName evidence="3">Virulence plasmid protein pGP6-D</fullName>
    </submittedName>
</protein>
<comment type="caution">
    <text evidence="3">The sequence shown here is derived from an EMBL/GenBank/DDBJ whole genome shotgun (WGS) entry which is preliminary data.</text>
</comment>
<name>A0A369K995_9BACT</name>
<reference evidence="3 4" key="1">
    <citation type="submission" date="2018-07" db="EMBL/GenBank/DDBJ databases">
        <title>Comparative genomics of the Candidatus Parilichlamydiaceae reveals evidence of convergent evolution and genome reduction in the phylum Chlamydiae.</title>
        <authorList>
            <person name="Taylor-Brown A."/>
            <person name="Polkinghorne A."/>
        </authorList>
    </citation>
    <scope>NUCLEOTIDE SEQUENCE [LARGE SCALE GENOMIC DNA]</scope>
    <source>
        <strain evidence="3 4">Hat2</strain>
    </source>
</reference>
<dbReference type="Pfam" id="PF03677">
    <property type="entry name" value="UPF0137"/>
    <property type="match status" value="1"/>
</dbReference>
<dbReference type="Proteomes" id="UP000253816">
    <property type="component" value="Unassembled WGS sequence"/>
</dbReference>
<comment type="similarity">
    <text evidence="1">Belongs to the UPF0137 (pGP6-D) family.</text>
</comment>
<dbReference type="RefSeq" id="WP_114544660.1">
    <property type="nucleotide sequence ID" value="NZ_QQBG01000028.1"/>
</dbReference>
<evidence type="ECO:0000256" key="1">
    <source>
        <dbReference type="ARBA" id="ARBA00006121"/>
    </source>
</evidence>
<dbReference type="OrthoDB" id="20802at2"/>
<dbReference type="InterPro" id="IPR005350">
    <property type="entry name" value="UPF0137"/>
</dbReference>
<evidence type="ECO:0000313" key="4">
    <source>
        <dbReference type="Proteomes" id="UP000253816"/>
    </source>
</evidence>
<organism evidence="3 4">
    <name type="scientific">Candidatus Similichlamydia laticola</name>
    <dbReference type="NCBI Taxonomy" id="2170265"/>
    <lineage>
        <taxon>Bacteria</taxon>
        <taxon>Pseudomonadati</taxon>
        <taxon>Chlamydiota</taxon>
        <taxon>Chlamydiia</taxon>
        <taxon>Parachlamydiales</taxon>
        <taxon>Candidatus Parilichlamydiaceae</taxon>
        <taxon>Candidatus Similichlamydia</taxon>
    </lineage>
</organism>
<sequence>MSKLKDHLLQRLTRKKGSQKKMEVLADQAAQGHMSSFNGIFQVEPPSVQMILEFKEFLTQSQDKPVADDAIELDAQALSQIIQEVKAISSQAILLHGERIKKAQSIMKKYQEGTFTQWLLRAYGNRQTPYNLLQYYEFFQSVPKEHRDLIERAPKQTIYCLASRQGKMEEKIKILQNIHHYSKKEFLDVVRELFPLGQEDKRKGTNPVVRLLKEVDLRIKKRLAQMKKEDLYRALQLIQNIEKQLVESIHSKPQSTLEEGDSNKMKKKSG</sequence>
<dbReference type="EMBL" id="QQBG01000028">
    <property type="protein sequence ID" value="RDB31159.1"/>
    <property type="molecule type" value="Genomic_DNA"/>
</dbReference>
<gene>
    <name evidence="3" type="ORF">HAT2_00739</name>
</gene>
<feature type="region of interest" description="Disordered" evidence="2">
    <location>
        <begin position="251"/>
        <end position="270"/>
    </location>
</feature>
<accession>A0A369K995</accession>
<evidence type="ECO:0000256" key="2">
    <source>
        <dbReference type="SAM" id="MobiDB-lite"/>
    </source>
</evidence>
<evidence type="ECO:0000313" key="3">
    <source>
        <dbReference type="EMBL" id="RDB31159.1"/>
    </source>
</evidence>
<dbReference type="AlphaFoldDB" id="A0A369K995"/>